<dbReference type="AlphaFoldDB" id="A0AA35M0C7"/>
<feature type="non-terminal residue" evidence="3">
    <location>
        <position position="1"/>
    </location>
</feature>
<evidence type="ECO:0000256" key="1">
    <source>
        <dbReference type="SAM" id="Coils"/>
    </source>
</evidence>
<name>A0AA35M0C7_9HYPO</name>
<organism evidence="3 4">
    <name type="scientific">Clonostachys chloroleuca</name>
    <dbReference type="NCBI Taxonomy" id="1926264"/>
    <lineage>
        <taxon>Eukaryota</taxon>
        <taxon>Fungi</taxon>
        <taxon>Dikarya</taxon>
        <taxon>Ascomycota</taxon>
        <taxon>Pezizomycotina</taxon>
        <taxon>Sordariomycetes</taxon>
        <taxon>Hypocreomycetidae</taxon>
        <taxon>Hypocreales</taxon>
        <taxon>Bionectriaceae</taxon>
        <taxon>Clonostachys</taxon>
    </lineage>
</organism>
<evidence type="ECO:0000313" key="3">
    <source>
        <dbReference type="EMBL" id="CAI6087040.1"/>
    </source>
</evidence>
<evidence type="ECO:0000256" key="2">
    <source>
        <dbReference type="SAM" id="MobiDB-lite"/>
    </source>
</evidence>
<feature type="region of interest" description="Disordered" evidence="2">
    <location>
        <begin position="13"/>
        <end position="88"/>
    </location>
</feature>
<comment type="caution">
    <text evidence="3">The sequence shown here is derived from an EMBL/GenBank/DDBJ whole genome shotgun (WGS) entry which is preliminary data.</text>
</comment>
<protein>
    <submittedName>
        <fullName evidence="3">Uncharacterized protein</fullName>
    </submittedName>
</protein>
<dbReference type="Proteomes" id="UP001160390">
    <property type="component" value="Unassembled WGS sequence"/>
</dbReference>
<keyword evidence="4" id="KW-1185">Reference proteome</keyword>
<reference evidence="3" key="1">
    <citation type="submission" date="2023-01" db="EMBL/GenBank/DDBJ databases">
        <authorList>
            <person name="Piombo E."/>
        </authorList>
    </citation>
    <scope>NUCLEOTIDE SEQUENCE</scope>
</reference>
<gene>
    <name evidence="3" type="ORF">CCHLO57077_00019884</name>
</gene>
<evidence type="ECO:0000313" key="4">
    <source>
        <dbReference type="Proteomes" id="UP001160390"/>
    </source>
</evidence>
<accession>A0AA35M0C7</accession>
<keyword evidence="1" id="KW-0175">Coiled coil</keyword>
<feature type="coiled-coil region" evidence="1">
    <location>
        <begin position="162"/>
        <end position="189"/>
    </location>
</feature>
<feature type="compositionally biased region" description="Acidic residues" evidence="2">
    <location>
        <begin position="26"/>
        <end position="88"/>
    </location>
</feature>
<proteinExistence type="predicted"/>
<sequence length="411" mass="45739">AQVIATLQGLLQQLESPCLRNSGDSFEGEENCEDNRCDEEDDDDDIEEDDDDNDGDSDDGDDDNDDDDNGGDDNGDNDDDDDDDDDDCEGHDTKGYVCADVQCRGRKPDKTFKQYSRHHDTHAKCRVTCAGCGRNLLRVSILKRHVTTCRTLKKKQNIPQHKTAMNKMKQKLKKAAAKASQEARASLEASKRLNAMVADDTNPRKRMRLGECQNFLTPINSEEVHETIVDSNDFSRACQVVNLSSTQNRVRFNTKTSEFDKCANNFSKGQDPVNGATMHHPQVSAAQKSAIDLSTPSSHSTVIQYLATDAHRPILGADSHYPVQQDPTASEDSSYLLSTMDRSFAKDQFPAEQNSTTLRASSFFLNTMDGSFPDTQFLEEHNAKAIRGSSFLTNTMDGSYYPSNWSPQEFA</sequence>
<dbReference type="EMBL" id="CABFNP030000790">
    <property type="protein sequence ID" value="CAI6087040.1"/>
    <property type="molecule type" value="Genomic_DNA"/>
</dbReference>